<sequence>MKFSKLQKGITLALSMSMLVACNGDSDSDNDIGGGDNSWVAGEFKAKEIFANKCAVVRTGSDPYTNEVYKDRAGTLTDEKMWLRSWNHESYLWFDEVEDVDPANYSTPLAYFEVLKTFAKTSSGADKDNFHFAQDTAEYRKRTQGSASSGYGIRWQARNLDAEGRFTLPRTLYVATIEPGSPADTAGFIRGDQIIKVDGADFLNGNDVETLNAGLFPTNNGQSHDITVKDVFGAERTITVTSGSYDLSPVKATNTFVHAGKTVGYIQFDTFNISDAQDDLINKFTQFRNQNVSELVVDLRYNGGGLLALSSQLAYMIAGDVNTQNRDYYTLKYNGKWSNDETIGFYDKKIDWQNGNLTNIDLPTVGLNKVYVLSSDSTCSASEALINGLKGIDLDVVLIGGQTCGKPYGFVPTDNCSTTYFTIQFSGVNDKGFGEYSDGLIPKQNPNFQNEVRGCTVSDDLTRPLGDISEGMLSAALYHIERGSCPPIAANYAPKTSTTAKQVVGEPLKMPQDRTQQMIENNAIFTPLETTNK</sequence>
<dbReference type="Pfam" id="PF03572">
    <property type="entry name" value="Peptidase_S41"/>
    <property type="match status" value="1"/>
</dbReference>
<comment type="caution">
    <text evidence="3">The sequence shown here is derived from an EMBL/GenBank/DDBJ whole genome shotgun (WGS) entry which is preliminary data.</text>
</comment>
<feature type="chain" id="PRO_5046159455" evidence="1">
    <location>
        <begin position="22"/>
        <end position="533"/>
    </location>
</feature>
<dbReference type="SMART" id="SM00245">
    <property type="entry name" value="TSPc"/>
    <property type="match status" value="1"/>
</dbReference>
<feature type="signal peptide" evidence="1">
    <location>
        <begin position="1"/>
        <end position="21"/>
    </location>
</feature>
<dbReference type="PROSITE" id="PS50106">
    <property type="entry name" value="PDZ"/>
    <property type="match status" value="1"/>
</dbReference>
<name>A0ABU8EN72_9GAMM</name>
<dbReference type="InterPro" id="IPR001478">
    <property type="entry name" value="PDZ"/>
</dbReference>
<evidence type="ECO:0000313" key="3">
    <source>
        <dbReference type="EMBL" id="MEI4548405.1"/>
    </source>
</evidence>
<dbReference type="InterPro" id="IPR041489">
    <property type="entry name" value="PDZ_6"/>
</dbReference>
<dbReference type="Gene3D" id="3.30.750.170">
    <property type="match status" value="1"/>
</dbReference>
<protein>
    <submittedName>
        <fullName evidence="3">S41 family peptidase</fullName>
    </submittedName>
</protein>
<reference evidence="3 4" key="1">
    <citation type="submission" date="2023-12" db="EMBL/GenBank/DDBJ databases">
        <title>Friends and Foes: Symbiotic and Algicidal bacterial influence on Karenia brevis blooms.</title>
        <authorList>
            <person name="Fei C."/>
            <person name="Mohamed A.R."/>
            <person name="Booker A."/>
            <person name="Arshad M."/>
            <person name="Klass S."/>
            <person name="Ahn S."/>
            <person name="Gilbert P.M."/>
            <person name="Heil C.A."/>
            <person name="Martinez J.M."/>
            <person name="Amin S.A."/>
        </authorList>
    </citation>
    <scope>NUCLEOTIDE SEQUENCE [LARGE SCALE GENOMIC DNA]</scope>
    <source>
        <strain evidence="3 4">CE15</strain>
    </source>
</reference>
<dbReference type="SUPFAM" id="SSF50156">
    <property type="entry name" value="PDZ domain-like"/>
    <property type="match status" value="1"/>
</dbReference>
<dbReference type="Gene3D" id="2.30.42.10">
    <property type="match status" value="1"/>
</dbReference>
<dbReference type="Proteomes" id="UP001382455">
    <property type="component" value="Unassembled WGS sequence"/>
</dbReference>
<dbReference type="PANTHER" id="PTHR32060">
    <property type="entry name" value="TAIL-SPECIFIC PROTEASE"/>
    <property type="match status" value="1"/>
</dbReference>
<dbReference type="PROSITE" id="PS51257">
    <property type="entry name" value="PROKAR_LIPOPROTEIN"/>
    <property type="match status" value="1"/>
</dbReference>
<dbReference type="InterPro" id="IPR029045">
    <property type="entry name" value="ClpP/crotonase-like_dom_sf"/>
</dbReference>
<dbReference type="InterPro" id="IPR005151">
    <property type="entry name" value="Tail-specific_protease"/>
</dbReference>
<evidence type="ECO:0000259" key="2">
    <source>
        <dbReference type="PROSITE" id="PS50106"/>
    </source>
</evidence>
<dbReference type="SUPFAM" id="SSF52096">
    <property type="entry name" value="ClpP/crotonase"/>
    <property type="match status" value="1"/>
</dbReference>
<dbReference type="CDD" id="cd07561">
    <property type="entry name" value="Peptidase_S41_CPP_like"/>
    <property type="match status" value="1"/>
</dbReference>
<evidence type="ECO:0000256" key="1">
    <source>
        <dbReference type="SAM" id="SignalP"/>
    </source>
</evidence>
<dbReference type="EMBL" id="JBAWKS010000001">
    <property type="protein sequence ID" value="MEI4548405.1"/>
    <property type="molecule type" value="Genomic_DNA"/>
</dbReference>
<gene>
    <name evidence="3" type="ORF">WAE96_01620</name>
</gene>
<proteinExistence type="predicted"/>
<dbReference type="Pfam" id="PF17820">
    <property type="entry name" value="PDZ_6"/>
    <property type="match status" value="1"/>
</dbReference>
<organism evidence="3 4">
    <name type="scientific">Pseudoalteromonas spongiae</name>
    <dbReference type="NCBI Taxonomy" id="298657"/>
    <lineage>
        <taxon>Bacteria</taxon>
        <taxon>Pseudomonadati</taxon>
        <taxon>Pseudomonadota</taxon>
        <taxon>Gammaproteobacteria</taxon>
        <taxon>Alteromonadales</taxon>
        <taxon>Pseudoalteromonadaceae</taxon>
        <taxon>Pseudoalteromonas</taxon>
    </lineage>
</organism>
<keyword evidence="4" id="KW-1185">Reference proteome</keyword>
<feature type="domain" description="PDZ" evidence="2">
    <location>
        <begin position="136"/>
        <end position="205"/>
    </location>
</feature>
<dbReference type="InterPro" id="IPR036034">
    <property type="entry name" value="PDZ_sf"/>
</dbReference>
<accession>A0ABU8EN72</accession>
<dbReference type="SMART" id="SM00228">
    <property type="entry name" value="PDZ"/>
    <property type="match status" value="1"/>
</dbReference>
<dbReference type="RefSeq" id="WP_336434377.1">
    <property type="nucleotide sequence ID" value="NZ_JBAWKS010000001.1"/>
</dbReference>
<evidence type="ECO:0000313" key="4">
    <source>
        <dbReference type="Proteomes" id="UP001382455"/>
    </source>
</evidence>
<dbReference type="PANTHER" id="PTHR32060:SF30">
    <property type="entry name" value="CARBOXY-TERMINAL PROCESSING PROTEASE CTPA"/>
    <property type="match status" value="1"/>
</dbReference>
<keyword evidence="1" id="KW-0732">Signal</keyword>
<dbReference type="CDD" id="cd00136">
    <property type="entry name" value="PDZ_canonical"/>
    <property type="match status" value="1"/>
</dbReference>
<dbReference type="Gene3D" id="3.90.226.10">
    <property type="entry name" value="2-enoyl-CoA Hydratase, Chain A, domain 1"/>
    <property type="match status" value="1"/>
</dbReference>